<organism evidence="1 2">
    <name type="scientific">Microbacterium aurantiacum</name>
    <dbReference type="NCBI Taxonomy" id="162393"/>
    <lineage>
        <taxon>Bacteria</taxon>
        <taxon>Bacillati</taxon>
        <taxon>Actinomycetota</taxon>
        <taxon>Actinomycetes</taxon>
        <taxon>Micrococcales</taxon>
        <taxon>Microbacteriaceae</taxon>
        <taxon>Microbacterium</taxon>
    </lineage>
</organism>
<name>A0ABT8FRE6_9MICO</name>
<dbReference type="Proteomes" id="UP001172731">
    <property type="component" value="Unassembled WGS sequence"/>
</dbReference>
<proteinExistence type="predicted"/>
<dbReference type="EMBL" id="JAHWXI010000004">
    <property type="protein sequence ID" value="MDN4463888.1"/>
    <property type="molecule type" value="Genomic_DNA"/>
</dbReference>
<sequence length="94" mass="10036">MPVDDFEAVDRLAQQVGLVGERDWAAGGAPEGASVREVRDEVAELVERALRLGAAARKQPQPVLGLERCPQGALVVVEGARERQEFGLSALNTS</sequence>
<accession>A0ABT8FRE6</accession>
<dbReference type="RefSeq" id="WP_301132995.1">
    <property type="nucleotide sequence ID" value="NZ_BAAAUQ010000019.1"/>
</dbReference>
<reference evidence="1" key="1">
    <citation type="submission" date="2021-06" db="EMBL/GenBank/DDBJ databases">
        <title>Genome-based taxonomic framework of Microbacterium strains isolated from marine environment, the description of four new species and reclassification of four preexisting species.</title>
        <authorList>
            <person name="Lee S.D."/>
            <person name="Kim S.-M."/>
            <person name="Byeon Y.-S."/>
            <person name="Yang H.L."/>
            <person name="Kim I.S."/>
        </authorList>
    </citation>
    <scope>NUCLEOTIDE SEQUENCE</scope>
    <source>
        <strain evidence="1">KACC 20510</strain>
    </source>
</reference>
<evidence type="ECO:0000313" key="2">
    <source>
        <dbReference type="Proteomes" id="UP001172731"/>
    </source>
</evidence>
<keyword evidence="2" id="KW-1185">Reference proteome</keyword>
<protein>
    <submittedName>
        <fullName evidence="1">Uncharacterized protein</fullName>
    </submittedName>
</protein>
<evidence type="ECO:0000313" key="1">
    <source>
        <dbReference type="EMBL" id="MDN4463888.1"/>
    </source>
</evidence>
<comment type="caution">
    <text evidence="1">The sequence shown here is derived from an EMBL/GenBank/DDBJ whole genome shotgun (WGS) entry which is preliminary data.</text>
</comment>
<gene>
    <name evidence="1" type="ORF">KZC48_05685</name>
</gene>